<evidence type="ECO:0000256" key="1">
    <source>
        <dbReference type="ARBA" id="ARBA00022614"/>
    </source>
</evidence>
<keyword evidence="2" id="KW-0677">Repeat</keyword>
<organism evidence="3">
    <name type="scientific">Hexamita inflata</name>
    <dbReference type="NCBI Taxonomy" id="28002"/>
    <lineage>
        <taxon>Eukaryota</taxon>
        <taxon>Metamonada</taxon>
        <taxon>Diplomonadida</taxon>
        <taxon>Hexamitidae</taxon>
        <taxon>Hexamitinae</taxon>
        <taxon>Hexamita</taxon>
    </lineage>
</organism>
<keyword evidence="1" id="KW-0433">Leucine-rich repeat</keyword>
<dbReference type="Gene3D" id="3.80.10.10">
    <property type="entry name" value="Ribonuclease Inhibitor"/>
    <property type="match status" value="1"/>
</dbReference>
<dbReference type="EMBL" id="CAXDID020000108">
    <property type="protein sequence ID" value="CAL6028723.1"/>
    <property type="molecule type" value="Genomic_DNA"/>
</dbReference>
<dbReference type="InterPro" id="IPR001611">
    <property type="entry name" value="Leu-rich_rpt"/>
</dbReference>
<sequence>MLTNIYALQSLVNLEVLDISSNRSISISKLQNITSLKILHANNCRIKDISRLRSLINLEVLDLALTECGFLTCSEKRRNMTKQNS</sequence>
<dbReference type="EMBL" id="CATOUU010001179">
    <property type="protein sequence ID" value="CAI9977555.1"/>
    <property type="molecule type" value="Genomic_DNA"/>
</dbReference>
<proteinExistence type="predicted"/>
<comment type="caution">
    <text evidence="3">The sequence shown here is derived from an EMBL/GenBank/DDBJ whole genome shotgun (WGS) entry which is preliminary data.</text>
</comment>
<dbReference type="Proteomes" id="UP001642409">
    <property type="component" value="Unassembled WGS sequence"/>
</dbReference>
<evidence type="ECO:0000313" key="4">
    <source>
        <dbReference type="EMBL" id="CAI9977563.1"/>
    </source>
</evidence>
<protein>
    <submittedName>
        <fullName evidence="3">Leucine-rich repeat domain-containing protein</fullName>
    </submittedName>
    <submittedName>
        <fullName evidence="5">Leucine-rich_repeat domain-containing protein</fullName>
    </submittedName>
</protein>
<evidence type="ECO:0000313" key="7">
    <source>
        <dbReference type="Proteomes" id="UP001642409"/>
    </source>
</evidence>
<name>A0AA86S3U8_9EUKA</name>
<dbReference type="InterPro" id="IPR032675">
    <property type="entry name" value="LRR_dom_sf"/>
</dbReference>
<dbReference type="SUPFAM" id="SSF52075">
    <property type="entry name" value="Outer arm dynein light chain 1"/>
    <property type="match status" value="1"/>
</dbReference>
<reference evidence="3" key="1">
    <citation type="submission" date="2023-06" db="EMBL/GenBank/DDBJ databases">
        <authorList>
            <person name="Kurt Z."/>
        </authorList>
    </citation>
    <scope>NUCLEOTIDE SEQUENCE</scope>
</reference>
<dbReference type="Pfam" id="PF12799">
    <property type="entry name" value="LRR_4"/>
    <property type="match status" value="1"/>
</dbReference>
<accession>A0AA86S3U8</accession>
<dbReference type="PROSITE" id="PS51450">
    <property type="entry name" value="LRR"/>
    <property type="match status" value="1"/>
</dbReference>
<evidence type="ECO:0000313" key="3">
    <source>
        <dbReference type="EMBL" id="CAI9977555.1"/>
    </source>
</evidence>
<keyword evidence="7" id="KW-1185">Reference proteome</keyword>
<dbReference type="EMBL" id="CATOUU010001179">
    <property type="protein sequence ID" value="CAI9977563.1"/>
    <property type="molecule type" value="Genomic_DNA"/>
</dbReference>
<dbReference type="AlphaFoldDB" id="A0AA86S3U8"/>
<reference evidence="5 7" key="2">
    <citation type="submission" date="2024-07" db="EMBL/GenBank/DDBJ databases">
        <authorList>
            <person name="Akdeniz Z."/>
        </authorList>
    </citation>
    <scope>NUCLEOTIDE SEQUENCE [LARGE SCALE GENOMIC DNA]</scope>
</reference>
<evidence type="ECO:0000313" key="5">
    <source>
        <dbReference type="EMBL" id="CAL6028705.1"/>
    </source>
</evidence>
<dbReference type="EMBL" id="CAXDID020000108">
    <property type="protein sequence ID" value="CAL6028705.1"/>
    <property type="molecule type" value="Genomic_DNA"/>
</dbReference>
<evidence type="ECO:0000313" key="6">
    <source>
        <dbReference type="EMBL" id="CAL6028723.1"/>
    </source>
</evidence>
<dbReference type="InterPro" id="IPR025875">
    <property type="entry name" value="Leu-rich_rpt_4"/>
</dbReference>
<gene>
    <name evidence="5" type="ORF">HINF_LOCUS31934</name>
    <name evidence="6" type="ORF">HINF_LOCUS31943</name>
    <name evidence="3" type="ORF">HINF_LOCUS65200</name>
    <name evidence="4" type="ORF">HINF_LOCUS65208</name>
</gene>
<evidence type="ECO:0000256" key="2">
    <source>
        <dbReference type="ARBA" id="ARBA00022737"/>
    </source>
</evidence>